<proteinExistence type="predicted"/>
<keyword evidence="1" id="KW-0812">Transmembrane</keyword>
<keyword evidence="1" id="KW-1133">Transmembrane helix</keyword>
<accession>A0A413NR81</accession>
<evidence type="ECO:0008006" key="4">
    <source>
        <dbReference type="Google" id="ProtNLM"/>
    </source>
</evidence>
<dbReference type="EMBL" id="QSEE01000002">
    <property type="protein sequence ID" value="RGZ50925.1"/>
    <property type="molecule type" value="Genomic_DNA"/>
</dbReference>
<comment type="caution">
    <text evidence="2">The sequence shown here is derived from an EMBL/GenBank/DDBJ whole genome shotgun (WGS) entry which is preliminary data.</text>
</comment>
<protein>
    <recommendedName>
        <fullName evidence="4">Polysaccharide biosynthesis protein</fullName>
    </recommendedName>
</protein>
<feature type="transmembrane region" description="Helical" evidence="1">
    <location>
        <begin position="93"/>
        <end position="115"/>
    </location>
</feature>
<gene>
    <name evidence="2" type="ORF">DW988_03720</name>
</gene>
<evidence type="ECO:0000313" key="3">
    <source>
        <dbReference type="Proteomes" id="UP000283684"/>
    </source>
</evidence>
<name>A0A413NR81_BACUN</name>
<reference evidence="2 3" key="1">
    <citation type="submission" date="2018-08" db="EMBL/GenBank/DDBJ databases">
        <title>A genome reference for cultivated species of the human gut microbiota.</title>
        <authorList>
            <person name="Zou Y."/>
            <person name="Xue W."/>
            <person name="Luo G."/>
        </authorList>
    </citation>
    <scope>NUCLEOTIDE SEQUENCE [LARGE SCALE GENOMIC DNA]</scope>
    <source>
        <strain evidence="2 3">AM50-4</strain>
    </source>
</reference>
<dbReference type="AlphaFoldDB" id="A0A413NR81"/>
<feature type="transmembrane region" description="Helical" evidence="1">
    <location>
        <begin position="52"/>
        <end position="73"/>
    </location>
</feature>
<keyword evidence="1" id="KW-0472">Membrane</keyword>
<dbReference type="Proteomes" id="UP000283684">
    <property type="component" value="Unassembled WGS sequence"/>
</dbReference>
<feature type="transmembrane region" description="Helical" evidence="1">
    <location>
        <begin position="21"/>
        <end position="40"/>
    </location>
</feature>
<sequence length="130" mass="15386">MFNLMNQYIKRFRAYIQNASWYMGASLFVAFIGIVLNPLYASNLSHADYAIIGYYSSFNLFLYPILHFCLFSYYSRQYYFTPEEKRERLGDTVLLASMLLGLGSLILFTCFFYVFHQVSHVEFDFTPMLF</sequence>
<evidence type="ECO:0000256" key="1">
    <source>
        <dbReference type="SAM" id="Phobius"/>
    </source>
</evidence>
<evidence type="ECO:0000313" key="2">
    <source>
        <dbReference type="EMBL" id="RGZ50925.1"/>
    </source>
</evidence>
<organism evidence="2 3">
    <name type="scientific">Bacteroides uniformis</name>
    <dbReference type="NCBI Taxonomy" id="820"/>
    <lineage>
        <taxon>Bacteria</taxon>
        <taxon>Pseudomonadati</taxon>
        <taxon>Bacteroidota</taxon>
        <taxon>Bacteroidia</taxon>
        <taxon>Bacteroidales</taxon>
        <taxon>Bacteroidaceae</taxon>
        <taxon>Bacteroides</taxon>
    </lineage>
</organism>